<evidence type="ECO:0000256" key="8">
    <source>
        <dbReference type="ARBA" id="ARBA00022786"/>
    </source>
</evidence>
<dbReference type="Pfam" id="PF07986">
    <property type="entry name" value="TBCC"/>
    <property type="match status" value="1"/>
</dbReference>
<dbReference type="EMBL" id="JANIEX010000728">
    <property type="protein sequence ID" value="KAJ3563734.1"/>
    <property type="molecule type" value="Genomic_DNA"/>
</dbReference>
<dbReference type="AlphaFoldDB" id="A0AAD5VLR1"/>
<feature type="compositionally biased region" description="Pro residues" evidence="12">
    <location>
        <begin position="203"/>
        <end position="222"/>
    </location>
</feature>
<evidence type="ECO:0000256" key="3">
    <source>
        <dbReference type="ARBA" id="ARBA00004906"/>
    </source>
</evidence>
<evidence type="ECO:0000313" key="15">
    <source>
        <dbReference type="EMBL" id="KAJ3563734.1"/>
    </source>
</evidence>
<dbReference type="InterPro" id="IPR001841">
    <property type="entry name" value="Znf_RING"/>
</dbReference>
<feature type="domain" description="C-CAP/cofactor C-like" evidence="14">
    <location>
        <begin position="223"/>
        <end position="382"/>
    </location>
</feature>
<evidence type="ECO:0008006" key="17">
    <source>
        <dbReference type="Google" id="ProtNLM"/>
    </source>
</evidence>
<keyword evidence="6" id="KW-0479">Metal-binding</keyword>
<dbReference type="InterPro" id="IPR012945">
    <property type="entry name" value="Tubulin-bd_cofactor_C_dom"/>
</dbReference>
<keyword evidence="8" id="KW-0833">Ubl conjugation pathway</keyword>
<dbReference type="GO" id="GO:0051603">
    <property type="term" value="P:proteolysis involved in protein catabolic process"/>
    <property type="evidence" value="ECO:0007669"/>
    <property type="project" value="UniProtKB-ARBA"/>
</dbReference>
<dbReference type="InterPro" id="IPR017901">
    <property type="entry name" value="C-CAP_CF_C-like"/>
</dbReference>
<dbReference type="InterPro" id="IPR024766">
    <property type="entry name" value="Znf_RING_H2"/>
</dbReference>
<reference evidence="15" key="1">
    <citation type="submission" date="2022-07" db="EMBL/GenBank/DDBJ databases">
        <title>Genome Sequence of Leucocoprinus birnbaumii.</title>
        <authorList>
            <person name="Buettner E."/>
        </authorList>
    </citation>
    <scope>NUCLEOTIDE SEQUENCE</scope>
    <source>
        <strain evidence="15">VT141</strain>
    </source>
</reference>
<sequence>MSDMEVDVPAQKAKEKKDSKPRFEVKKWNAVALWAWDIVVDNCAICRNHIMDLCIDCQANQVSATSEECNAAWGICNHAFHFHCISRWLKTRNVCPLDNREWELQKYGQLRIAASTFYMRSHQSDQHFSSPHHYGPMLLDLFLLTTKDFTKRHVLACLIPHSQADVYDLDNQQVNELEKNLNEFRVAAAPKPRFAFKRKAAPTPSPSPATLPESPQPTPALPPIQSQIPSSNSFISLHERKYLTISSLIGPPTSDLTISNLDHCILNLLPTTALPHKLDISAIHLRKISNSVLLLPIINGSILIHELFNCVIVLGCHQFRMHASTKTDIYLSIASRSPIIEDCHDIRFASYPRELLTTAEATPQSPDPPQESVRLAVQDFSHIRSTPSPNWTQLQIAGMDGDERVWPTSALESEEEVERCLKDFLPA</sequence>
<evidence type="ECO:0000256" key="7">
    <source>
        <dbReference type="ARBA" id="ARBA00022771"/>
    </source>
</evidence>
<evidence type="ECO:0000256" key="9">
    <source>
        <dbReference type="ARBA" id="ARBA00022833"/>
    </source>
</evidence>
<keyword evidence="7 11" id="KW-0863">Zinc-finger</keyword>
<dbReference type="GO" id="GO:0005634">
    <property type="term" value="C:nucleus"/>
    <property type="evidence" value="ECO:0007669"/>
    <property type="project" value="UniProtKB-SubCell"/>
</dbReference>
<comment type="similarity">
    <text evidence="4">Belongs to the TBCC family.</text>
</comment>
<dbReference type="PANTHER" id="PTHR15139:SF0">
    <property type="entry name" value="TUBULIN-SPECIFIC CHAPERONE C"/>
    <property type="match status" value="1"/>
</dbReference>
<dbReference type="Gene3D" id="3.30.40.10">
    <property type="entry name" value="Zinc/RING finger domain, C3HC4 (zinc finger)"/>
    <property type="match status" value="1"/>
</dbReference>
<proteinExistence type="inferred from homology"/>
<comment type="caution">
    <text evidence="15">The sequence shown here is derived from an EMBL/GenBank/DDBJ whole genome shotgun (WGS) entry which is preliminary data.</text>
</comment>
<evidence type="ECO:0000256" key="10">
    <source>
        <dbReference type="ARBA" id="ARBA00023242"/>
    </source>
</evidence>
<evidence type="ECO:0000313" key="16">
    <source>
        <dbReference type="Proteomes" id="UP001213000"/>
    </source>
</evidence>
<feature type="domain" description="RING-type" evidence="13">
    <location>
        <begin position="43"/>
        <end position="99"/>
    </location>
</feature>
<dbReference type="InterPro" id="IPR027684">
    <property type="entry name" value="TBCC"/>
</dbReference>
<dbReference type="Pfam" id="PF12678">
    <property type="entry name" value="zf-rbx1"/>
    <property type="match status" value="1"/>
</dbReference>
<keyword evidence="9" id="KW-0862">Zinc</keyword>
<keyword evidence="5" id="KW-0963">Cytoplasm</keyword>
<dbReference type="PROSITE" id="PS51329">
    <property type="entry name" value="C_CAP_COFACTOR_C"/>
    <property type="match status" value="1"/>
</dbReference>
<evidence type="ECO:0000256" key="2">
    <source>
        <dbReference type="ARBA" id="ARBA00004496"/>
    </source>
</evidence>
<keyword evidence="10" id="KW-0539">Nucleus</keyword>
<evidence type="ECO:0000256" key="11">
    <source>
        <dbReference type="PROSITE-ProRule" id="PRU00175"/>
    </source>
</evidence>
<protein>
    <recommendedName>
        <fullName evidence="17">RING-type domain-containing protein</fullName>
    </recommendedName>
</protein>
<dbReference type="GO" id="GO:0007023">
    <property type="term" value="P:post-chaperonin tubulin folding pathway"/>
    <property type="evidence" value="ECO:0007669"/>
    <property type="project" value="InterPro"/>
</dbReference>
<evidence type="ECO:0000259" key="14">
    <source>
        <dbReference type="PROSITE" id="PS51329"/>
    </source>
</evidence>
<keyword evidence="16" id="KW-1185">Reference proteome</keyword>
<dbReference type="SUPFAM" id="SSF57850">
    <property type="entry name" value="RING/U-box"/>
    <property type="match status" value="1"/>
</dbReference>
<dbReference type="PROSITE" id="PS50089">
    <property type="entry name" value="ZF_RING_2"/>
    <property type="match status" value="1"/>
</dbReference>
<dbReference type="PANTHER" id="PTHR15139">
    <property type="entry name" value="TUBULIN FOLDING COFACTOR C"/>
    <property type="match status" value="1"/>
</dbReference>
<evidence type="ECO:0000256" key="12">
    <source>
        <dbReference type="SAM" id="MobiDB-lite"/>
    </source>
</evidence>
<gene>
    <name evidence="15" type="ORF">NP233_g8750</name>
</gene>
<dbReference type="InterPro" id="IPR013083">
    <property type="entry name" value="Znf_RING/FYVE/PHD"/>
</dbReference>
<organism evidence="15 16">
    <name type="scientific">Leucocoprinus birnbaumii</name>
    <dbReference type="NCBI Taxonomy" id="56174"/>
    <lineage>
        <taxon>Eukaryota</taxon>
        <taxon>Fungi</taxon>
        <taxon>Dikarya</taxon>
        <taxon>Basidiomycota</taxon>
        <taxon>Agaricomycotina</taxon>
        <taxon>Agaricomycetes</taxon>
        <taxon>Agaricomycetidae</taxon>
        <taxon>Agaricales</taxon>
        <taxon>Agaricineae</taxon>
        <taxon>Agaricaceae</taxon>
        <taxon>Leucocoprinus</taxon>
    </lineage>
</organism>
<evidence type="ECO:0000256" key="6">
    <source>
        <dbReference type="ARBA" id="ARBA00022723"/>
    </source>
</evidence>
<dbReference type="GO" id="GO:0008270">
    <property type="term" value="F:zinc ion binding"/>
    <property type="evidence" value="ECO:0007669"/>
    <property type="project" value="UniProtKB-KW"/>
</dbReference>
<evidence type="ECO:0000256" key="4">
    <source>
        <dbReference type="ARBA" id="ARBA00008848"/>
    </source>
</evidence>
<name>A0AAD5VLR1_9AGAR</name>
<dbReference type="InterPro" id="IPR016098">
    <property type="entry name" value="CAP/MinC_C"/>
</dbReference>
<feature type="region of interest" description="Disordered" evidence="12">
    <location>
        <begin position="198"/>
        <end position="223"/>
    </location>
</feature>
<evidence type="ECO:0000259" key="13">
    <source>
        <dbReference type="PROSITE" id="PS50089"/>
    </source>
</evidence>
<evidence type="ECO:0000256" key="1">
    <source>
        <dbReference type="ARBA" id="ARBA00004123"/>
    </source>
</evidence>
<comment type="subcellular location">
    <subcellularLocation>
        <location evidence="2">Cytoplasm</location>
    </subcellularLocation>
    <subcellularLocation>
        <location evidence="1">Nucleus</location>
    </subcellularLocation>
</comment>
<dbReference type="Proteomes" id="UP001213000">
    <property type="component" value="Unassembled WGS sequence"/>
</dbReference>
<evidence type="ECO:0000256" key="5">
    <source>
        <dbReference type="ARBA" id="ARBA00022490"/>
    </source>
</evidence>
<accession>A0AAD5VLR1</accession>
<dbReference type="FunFam" id="3.30.40.10:FF:000010">
    <property type="entry name" value="E3 ubiquitin-protein ligase RBX1"/>
    <property type="match status" value="1"/>
</dbReference>
<dbReference type="Gene3D" id="2.160.20.70">
    <property type="match status" value="1"/>
</dbReference>
<dbReference type="GO" id="GO:0005737">
    <property type="term" value="C:cytoplasm"/>
    <property type="evidence" value="ECO:0007669"/>
    <property type="project" value="UniProtKB-SubCell"/>
</dbReference>
<dbReference type="CDD" id="cd16485">
    <property type="entry name" value="mRING-H2-C3H2C2D_RBX1"/>
    <property type="match status" value="1"/>
</dbReference>
<dbReference type="GO" id="GO:0007021">
    <property type="term" value="P:tubulin complex assembly"/>
    <property type="evidence" value="ECO:0007669"/>
    <property type="project" value="TreeGrafter"/>
</dbReference>
<comment type="pathway">
    <text evidence="3">Protein modification; protein ubiquitination.</text>
</comment>